<keyword evidence="1" id="KW-0812">Transmembrane</keyword>
<dbReference type="InterPro" id="IPR011701">
    <property type="entry name" value="MFS"/>
</dbReference>
<evidence type="ECO:0000256" key="1">
    <source>
        <dbReference type="SAM" id="Phobius"/>
    </source>
</evidence>
<feature type="transmembrane region" description="Helical" evidence="1">
    <location>
        <begin position="315"/>
        <end position="338"/>
    </location>
</feature>
<gene>
    <name evidence="2" type="ORF">ACFQRB_07965</name>
</gene>
<protein>
    <submittedName>
        <fullName evidence="2">MFS transporter</fullName>
    </submittedName>
</protein>
<sequence length="415" mass="40415">MTDGSDPADPAADRRDRVALAAVVAAVLLAQTLVYPGVDILAAAFGGTGVGAPTLFLAVEFAAFVVFAGPWGTLSDRIGERRRLVALAAAGGAVGYLALAVAVDTSLPFAGVLLLRALQGGATVGALSLAISALADRSGGNGRNMGVAGIAIGVGTAVGAPLGGQLFEVGTVVPLYGAAVLLAVAAVGALAVPDSPPSTAGGAGDGRSHGGLAALLAGLRDRRDLTVPYAFAFVDRLTAGFFALVGTLYFREAFGLGPGATGLLLAAFFAPFALLQYPFGLLSDRVGRVAPVAAGSAVYGLAVIGVGLAPTVPLVAVGMVAVGVLGALMAPATLALVVDLAADTDRGAAVAGFNAAGSLGFLAGSLVGGAVAAEAGFLAAFVVAGGSEFLLALAALPALLRLGRRSGRTAVFGGD</sequence>
<dbReference type="Proteomes" id="UP001596368">
    <property type="component" value="Unassembled WGS sequence"/>
</dbReference>
<keyword evidence="1" id="KW-1133">Transmembrane helix</keyword>
<comment type="caution">
    <text evidence="2">The sequence shown here is derived from an EMBL/GenBank/DDBJ whole genome shotgun (WGS) entry which is preliminary data.</text>
</comment>
<feature type="transmembrane region" description="Helical" evidence="1">
    <location>
        <begin position="109"/>
        <end position="135"/>
    </location>
</feature>
<feature type="transmembrane region" description="Helical" evidence="1">
    <location>
        <begin position="18"/>
        <end position="38"/>
    </location>
</feature>
<feature type="transmembrane region" description="Helical" evidence="1">
    <location>
        <begin position="256"/>
        <end position="277"/>
    </location>
</feature>
<dbReference type="PANTHER" id="PTHR23521:SF2">
    <property type="entry name" value="TRANSPORTER MFS SUPERFAMILY"/>
    <property type="match status" value="1"/>
</dbReference>
<feature type="transmembrane region" description="Helical" evidence="1">
    <location>
        <begin position="84"/>
        <end position="103"/>
    </location>
</feature>
<dbReference type="Gene3D" id="1.20.1250.20">
    <property type="entry name" value="MFS general substrate transporter like domains"/>
    <property type="match status" value="2"/>
</dbReference>
<reference evidence="2 3" key="1">
    <citation type="journal article" date="2019" name="Int. J. Syst. Evol. Microbiol.">
        <title>The Global Catalogue of Microorganisms (GCM) 10K type strain sequencing project: providing services to taxonomists for standard genome sequencing and annotation.</title>
        <authorList>
            <consortium name="The Broad Institute Genomics Platform"/>
            <consortium name="The Broad Institute Genome Sequencing Center for Infectious Disease"/>
            <person name="Wu L."/>
            <person name="Ma J."/>
        </authorList>
    </citation>
    <scope>NUCLEOTIDE SEQUENCE [LARGE SCALE GENOMIC DNA]</scope>
    <source>
        <strain evidence="2 3">DT92</strain>
    </source>
</reference>
<keyword evidence="3" id="KW-1185">Reference proteome</keyword>
<dbReference type="RefSeq" id="WP_284011947.1">
    <property type="nucleotide sequence ID" value="NZ_CP126156.1"/>
</dbReference>
<keyword evidence="1" id="KW-0472">Membrane</keyword>
<dbReference type="EMBL" id="JBHSZG010000001">
    <property type="protein sequence ID" value="MFC7136474.1"/>
    <property type="molecule type" value="Genomic_DNA"/>
</dbReference>
<dbReference type="InterPro" id="IPR036259">
    <property type="entry name" value="MFS_trans_sf"/>
</dbReference>
<dbReference type="GeneID" id="81121885"/>
<feature type="transmembrane region" description="Helical" evidence="1">
    <location>
        <begin position="173"/>
        <end position="192"/>
    </location>
</feature>
<evidence type="ECO:0000313" key="3">
    <source>
        <dbReference type="Proteomes" id="UP001596368"/>
    </source>
</evidence>
<accession>A0ABD5XS48</accession>
<evidence type="ECO:0000313" key="2">
    <source>
        <dbReference type="EMBL" id="MFC7136474.1"/>
    </source>
</evidence>
<feature type="transmembrane region" description="Helical" evidence="1">
    <location>
        <begin position="289"/>
        <end position="309"/>
    </location>
</feature>
<dbReference type="AlphaFoldDB" id="A0ABD5XS48"/>
<feature type="transmembrane region" description="Helical" evidence="1">
    <location>
        <begin position="50"/>
        <end position="72"/>
    </location>
</feature>
<feature type="transmembrane region" description="Helical" evidence="1">
    <location>
        <begin position="377"/>
        <end position="400"/>
    </location>
</feature>
<name>A0ABD5XS48_9EURY</name>
<feature type="transmembrane region" description="Helical" evidence="1">
    <location>
        <begin position="350"/>
        <end position="371"/>
    </location>
</feature>
<feature type="transmembrane region" description="Helical" evidence="1">
    <location>
        <begin position="147"/>
        <end position="167"/>
    </location>
</feature>
<dbReference type="Pfam" id="PF07690">
    <property type="entry name" value="MFS_1"/>
    <property type="match status" value="1"/>
</dbReference>
<organism evidence="2 3">
    <name type="scientific">Halobaculum litoreum</name>
    <dbReference type="NCBI Taxonomy" id="3031998"/>
    <lineage>
        <taxon>Archaea</taxon>
        <taxon>Methanobacteriati</taxon>
        <taxon>Methanobacteriota</taxon>
        <taxon>Stenosarchaea group</taxon>
        <taxon>Halobacteria</taxon>
        <taxon>Halobacteriales</taxon>
        <taxon>Haloferacaceae</taxon>
        <taxon>Halobaculum</taxon>
    </lineage>
</organism>
<feature type="transmembrane region" description="Helical" evidence="1">
    <location>
        <begin position="229"/>
        <end position="250"/>
    </location>
</feature>
<dbReference type="SUPFAM" id="SSF103473">
    <property type="entry name" value="MFS general substrate transporter"/>
    <property type="match status" value="1"/>
</dbReference>
<proteinExistence type="predicted"/>
<dbReference type="PANTHER" id="PTHR23521">
    <property type="entry name" value="TRANSPORTER MFS SUPERFAMILY"/>
    <property type="match status" value="1"/>
</dbReference>